<accession>A0A0C3J8U5</accession>
<organism evidence="1 2">
    <name type="scientific">Pisolithus tinctorius Marx 270</name>
    <dbReference type="NCBI Taxonomy" id="870435"/>
    <lineage>
        <taxon>Eukaryota</taxon>
        <taxon>Fungi</taxon>
        <taxon>Dikarya</taxon>
        <taxon>Basidiomycota</taxon>
        <taxon>Agaricomycotina</taxon>
        <taxon>Agaricomycetes</taxon>
        <taxon>Agaricomycetidae</taxon>
        <taxon>Boletales</taxon>
        <taxon>Sclerodermatineae</taxon>
        <taxon>Pisolithaceae</taxon>
        <taxon>Pisolithus</taxon>
    </lineage>
</organism>
<protein>
    <submittedName>
        <fullName evidence="1">Uncharacterized protein</fullName>
    </submittedName>
</protein>
<sequence>MDPMSVETAPQVLGVLQHTQRCLDISRDLHTTLLRFGANRRCLEARGVSQEETAGRSQLLRSTAQVFLWSLQRFTYSGALFQEGEGSSFLFVLFLFLCSRLIDEQPPCWLSTHAVSDLLYIKCTGIRNRISLARREFLRSSTGLGEYPRSQED</sequence>
<keyword evidence="2" id="KW-1185">Reference proteome</keyword>
<dbReference type="HOGENOM" id="CLU_1714046_0_0_1"/>
<dbReference type="Proteomes" id="UP000054217">
    <property type="component" value="Unassembled WGS sequence"/>
</dbReference>
<reference evidence="1 2" key="1">
    <citation type="submission" date="2014-04" db="EMBL/GenBank/DDBJ databases">
        <authorList>
            <consortium name="DOE Joint Genome Institute"/>
            <person name="Kuo A."/>
            <person name="Kohler A."/>
            <person name="Costa M.D."/>
            <person name="Nagy L.G."/>
            <person name="Floudas D."/>
            <person name="Copeland A."/>
            <person name="Barry K.W."/>
            <person name="Cichocki N."/>
            <person name="Veneault-Fourrey C."/>
            <person name="LaButti K."/>
            <person name="Lindquist E.A."/>
            <person name="Lipzen A."/>
            <person name="Lundell T."/>
            <person name="Morin E."/>
            <person name="Murat C."/>
            <person name="Sun H."/>
            <person name="Tunlid A."/>
            <person name="Henrissat B."/>
            <person name="Grigoriev I.V."/>
            <person name="Hibbett D.S."/>
            <person name="Martin F."/>
            <person name="Nordberg H.P."/>
            <person name="Cantor M.N."/>
            <person name="Hua S.X."/>
        </authorList>
    </citation>
    <scope>NUCLEOTIDE SEQUENCE [LARGE SCALE GENOMIC DNA]</scope>
    <source>
        <strain evidence="1 2">Marx 270</strain>
    </source>
</reference>
<gene>
    <name evidence="1" type="ORF">M404DRAFT_527440</name>
</gene>
<evidence type="ECO:0000313" key="1">
    <source>
        <dbReference type="EMBL" id="KIO05453.1"/>
    </source>
</evidence>
<dbReference type="InParanoid" id="A0A0C3J8U5"/>
<dbReference type="EMBL" id="KN831967">
    <property type="protein sequence ID" value="KIO05453.1"/>
    <property type="molecule type" value="Genomic_DNA"/>
</dbReference>
<name>A0A0C3J8U5_PISTI</name>
<reference evidence="2" key="2">
    <citation type="submission" date="2015-01" db="EMBL/GenBank/DDBJ databases">
        <title>Evolutionary Origins and Diversification of the Mycorrhizal Mutualists.</title>
        <authorList>
            <consortium name="DOE Joint Genome Institute"/>
            <consortium name="Mycorrhizal Genomics Consortium"/>
            <person name="Kohler A."/>
            <person name="Kuo A."/>
            <person name="Nagy L.G."/>
            <person name="Floudas D."/>
            <person name="Copeland A."/>
            <person name="Barry K.W."/>
            <person name="Cichocki N."/>
            <person name="Veneault-Fourrey C."/>
            <person name="LaButti K."/>
            <person name="Lindquist E.A."/>
            <person name="Lipzen A."/>
            <person name="Lundell T."/>
            <person name="Morin E."/>
            <person name="Murat C."/>
            <person name="Riley R."/>
            <person name="Ohm R."/>
            <person name="Sun H."/>
            <person name="Tunlid A."/>
            <person name="Henrissat B."/>
            <person name="Grigoriev I.V."/>
            <person name="Hibbett D.S."/>
            <person name="Martin F."/>
        </authorList>
    </citation>
    <scope>NUCLEOTIDE SEQUENCE [LARGE SCALE GENOMIC DNA]</scope>
    <source>
        <strain evidence="2">Marx 270</strain>
    </source>
</reference>
<proteinExistence type="predicted"/>
<evidence type="ECO:0000313" key="2">
    <source>
        <dbReference type="Proteomes" id="UP000054217"/>
    </source>
</evidence>
<dbReference type="AlphaFoldDB" id="A0A0C3J8U5"/>